<organism evidence="2 3">
    <name type="scientific">Gigaspora rosea</name>
    <dbReference type="NCBI Taxonomy" id="44941"/>
    <lineage>
        <taxon>Eukaryota</taxon>
        <taxon>Fungi</taxon>
        <taxon>Fungi incertae sedis</taxon>
        <taxon>Mucoromycota</taxon>
        <taxon>Glomeromycotina</taxon>
        <taxon>Glomeromycetes</taxon>
        <taxon>Diversisporales</taxon>
        <taxon>Gigasporaceae</taxon>
        <taxon>Gigaspora</taxon>
    </lineage>
</organism>
<name>A0A397V5K7_9GLOM</name>
<dbReference type="EMBL" id="QKWP01000818">
    <property type="protein sequence ID" value="RIB14576.1"/>
    <property type="molecule type" value="Genomic_DNA"/>
</dbReference>
<keyword evidence="3" id="KW-1185">Reference proteome</keyword>
<comment type="caution">
    <text evidence="2">The sequence shown here is derived from an EMBL/GenBank/DDBJ whole genome shotgun (WGS) entry which is preliminary data.</text>
</comment>
<evidence type="ECO:0000256" key="1">
    <source>
        <dbReference type="SAM" id="MobiDB-lite"/>
    </source>
</evidence>
<evidence type="ECO:0000313" key="3">
    <source>
        <dbReference type="Proteomes" id="UP000266673"/>
    </source>
</evidence>
<sequence>MPSSLKAYPCFVITGSGFACDIEADDYDENIVLKFTYMHELSHKSSEPSQRLLLELFQKLLPLFQRPPSAPSQRPLPEPSQSPPPELF</sequence>
<feature type="compositionally biased region" description="Pro residues" evidence="1">
    <location>
        <begin position="68"/>
        <end position="88"/>
    </location>
</feature>
<protein>
    <submittedName>
        <fullName evidence="2">Uncharacterized protein</fullName>
    </submittedName>
</protein>
<dbReference type="Proteomes" id="UP000266673">
    <property type="component" value="Unassembled WGS sequence"/>
</dbReference>
<accession>A0A397V5K7</accession>
<evidence type="ECO:0000313" key="2">
    <source>
        <dbReference type="EMBL" id="RIB14576.1"/>
    </source>
</evidence>
<feature type="region of interest" description="Disordered" evidence="1">
    <location>
        <begin position="65"/>
        <end position="88"/>
    </location>
</feature>
<gene>
    <name evidence="2" type="ORF">C2G38_2194743</name>
</gene>
<dbReference type="AlphaFoldDB" id="A0A397V5K7"/>
<proteinExistence type="predicted"/>
<dbReference type="PROSITE" id="PS51257">
    <property type="entry name" value="PROKAR_LIPOPROTEIN"/>
    <property type="match status" value="1"/>
</dbReference>
<reference evidence="2 3" key="1">
    <citation type="submission" date="2018-06" db="EMBL/GenBank/DDBJ databases">
        <title>Comparative genomics reveals the genomic features of Rhizophagus irregularis, R. cerebriforme, R. diaphanum and Gigaspora rosea, and their symbiotic lifestyle signature.</title>
        <authorList>
            <person name="Morin E."/>
            <person name="San Clemente H."/>
            <person name="Chen E.C.H."/>
            <person name="De La Providencia I."/>
            <person name="Hainaut M."/>
            <person name="Kuo A."/>
            <person name="Kohler A."/>
            <person name="Murat C."/>
            <person name="Tang N."/>
            <person name="Roy S."/>
            <person name="Loubradou J."/>
            <person name="Henrissat B."/>
            <person name="Grigoriev I.V."/>
            <person name="Corradi N."/>
            <person name="Roux C."/>
            <person name="Martin F.M."/>
        </authorList>
    </citation>
    <scope>NUCLEOTIDE SEQUENCE [LARGE SCALE GENOMIC DNA]</scope>
    <source>
        <strain evidence="2 3">DAOM 194757</strain>
    </source>
</reference>